<dbReference type="AlphaFoldDB" id="A0A523QJ11"/>
<sequence>MVYPNPFEAAAGHSYVTFEALTEEVTIQIFTVSGQLVRKEEISGQYSWDWDLKNTDGEKVARGVYIWMATNPAAGEKRTGKIAVIQ</sequence>
<dbReference type="Gene3D" id="2.60.40.4070">
    <property type="match status" value="1"/>
</dbReference>
<gene>
    <name evidence="2" type="ORF">E3J95_04105</name>
</gene>
<evidence type="ECO:0000259" key="1">
    <source>
        <dbReference type="Pfam" id="PF13860"/>
    </source>
</evidence>
<feature type="domain" description="FlgD/Vpr Ig-like" evidence="1">
    <location>
        <begin position="13"/>
        <end position="65"/>
    </location>
</feature>
<dbReference type="InterPro" id="IPR025965">
    <property type="entry name" value="FlgD/Vpr_Ig-like"/>
</dbReference>
<evidence type="ECO:0000313" key="2">
    <source>
        <dbReference type="EMBL" id="TES85584.1"/>
    </source>
</evidence>
<dbReference type="InterPro" id="IPR026444">
    <property type="entry name" value="Secre_tail"/>
</dbReference>
<comment type="caution">
    <text evidence="2">The sequence shown here is derived from an EMBL/GenBank/DDBJ whole genome shotgun (WGS) entry which is preliminary data.</text>
</comment>
<name>A0A523QJ11_UNCAE</name>
<proteinExistence type="predicted"/>
<protein>
    <submittedName>
        <fullName evidence="2">T9SS type A sorting domain-containing protein</fullName>
    </submittedName>
</protein>
<organism evidence="2 3">
    <name type="scientific">Aerophobetes bacterium</name>
    <dbReference type="NCBI Taxonomy" id="2030807"/>
    <lineage>
        <taxon>Bacteria</taxon>
        <taxon>Candidatus Aerophobota</taxon>
    </lineage>
</organism>
<dbReference type="EMBL" id="SOKU01000198">
    <property type="protein sequence ID" value="TES85584.1"/>
    <property type="molecule type" value="Genomic_DNA"/>
</dbReference>
<dbReference type="Proteomes" id="UP000320781">
    <property type="component" value="Unassembled WGS sequence"/>
</dbReference>
<reference evidence="2 3" key="1">
    <citation type="submission" date="2019-03" db="EMBL/GenBank/DDBJ databases">
        <title>Metabolic potential of uncultured bacteria and archaea associated with petroleum seepage in deep-sea sediments.</title>
        <authorList>
            <person name="Dong X."/>
            <person name="Hubert C."/>
        </authorList>
    </citation>
    <scope>NUCLEOTIDE SEQUENCE [LARGE SCALE GENOMIC DNA]</scope>
    <source>
        <strain evidence="2">E44_bin92</strain>
    </source>
</reference>
<accession>A0A523QJ11</accession>
<dbReference type="Pfam" id="PF13860">
    <property type="entry name" value="FlgD_ig"/>
    <property type="match status" value="1"/>
</dbReference>
<evidence type="ECO:0000313" key="3">
    <source>
        <dbReference type="Proteomes" id="UP000320781"/>
    </source>
</evidence>
<dbReference type="NCBIfam" id="TIGR04183">
    <property type="entry name" value="Por_Secre_tail"/>
    <property type="match status" value="1"/>
</dbReference>